<dbReference type="OrthoDB" id="4368793at2759"/>
<dbReference type="EMBL" id="JAPQKI010000009">
    <property type="protein sequence ID" value="KAJ5091041.1"/>
    <property type="molecule type" value="Genomic_DNA"/>
</dbReference>
<reference evidence="2" key="1">
    <citation type="submission" date="2022-11" db="EMBL/GenBank/DDBJ databases">
        <authorList>
            <person name="Petersen C."/>
        </authorList>
    </citation>
    <scope>NUCLEOTIDE SEQUENCE</scope>
    <source>
        <strain evidence="2">IBT 30761</strain>
    </source>
</reference>
<keyword evidence="3" id="KW-1185">Reference proteome</keyword>
<dbReference type="RefSeq" id="XP_056473022.1">
    <property type="nucleotide sequence ID" value="XM_056622216.1"/>
</dbReference>
<name>A0A9W9F047_9EURO</name>
<organism evidence="2 3">
    <name type="scientific">Penicillium argentinense</name>
    <dbReference type="NCBI Taxonomy" id="1131581"/>
    <lineage>
        <taxon>Eukaryota</taxon>
        <taxon>Fungi</taxon>
        <taxon>Dikarya</taxon>
        <taxon>Ascomycota</taxon>
        <taxon>Pezizomycotina</taxon>
        <taxon>Eurotiomycetes</taxon>
        <taxon>Eurotiomycetidae</taxon>
        <taxon>Eurotiales</taxon>
        <taxon>Aspergillaceae</taxon>
        <taxon>Penicillium</taxon>
    </lineage>
</organism>
<sequence>MAPPTFLADEPAHKRYLEQGAAGNLVFPDYDLDTEGDIIVVPGEAFCRVKDCIVAKTARDTRNLRAHIASAHGLSVSKSRTGNISISERQASRVDWFRSLIRGTEEVEVEGEDVEGDAMEAEEDVEVEEEEQEKPPIPLTATDRISKLNTRRALVAAGYATLDSFPCSNCQGTKSASNCPANPHICDFHEYFDVSACVSYQ</sequence>
<dbReference type="AlphaFoldDB" id="A0A9W9F047"/>
<evidence type="ECO:0000313" key="2">
    <source>
        <dbReference type="EMBL" id="KAJ5091041.1"/>
    </source>
</evidence>
<dbReference type="GeneID" id="81361195"/>
<proteinExistence type="predicted"/>
<evidence type="ECO:0000313" key="3">
    <source>
        <dbReference type="Proteomes" id="UP001149074"/>
    </source>
</evidence>
<gene>
    <name evidence="2" type="ORF">N7532_009725</name>
</gene>
<evidence type="ECO:0000256" key="1">
    <source>
        <dbReference type="SAM" id="MobiDB-lite"/>
    </source>
</evidence>
<accession>A0A9W9F047</accession>
<protein>
    <submittedName>
        <fullName evidence="2">Uncharacterized protein</fullName>
    </submittedName>
</protein>
<dbReference type="Proteomes" id="UP001149074">
    <property type="component" value="Unassembled WGS sequence"/>
</dbReference>
<comment type="caution">
    <text evidence="2">The sequence shown here is derived from an EMBL/GenBank/DDBJ whole genome shotgun (WGS) entry which is preliminary data.</text>
</comment>
<reference evidence="2" key="2">
    <citation type="journal article" date="2023" name="IMA Fungus">
        <title>Comparative genomic study of the Penicillium genus elucidates a diverse pangenome and 15 lateral gene transfer events.</title>
        <authorList>
            <person name="Petersen C."/>
            <person name="Sorensen T."/>
            <person name="Nielsen M.R."/>
            <person name="Sondergaard T.E."/>
            <person name="Sorensen J.L."/>
            <person name="Fitzpatrick D.A."/>
            <person name="Frisvad J.C."/>
            <person name="Nielsen K.L."/>
        </authorList>
    </citation>
    <scope>NUCLEOTIDE SEQUENCE</scope>
    <source>
        <strain evidence="2">IBT 30761</strain>
    </source>
</reference>
<feature type="region of interest" description="Disordered" evidence="1">
    <location>
        <begin position="112"/>
        <end position="135"/>
    </location>
</feature>
<feature type="compositionally biased region" description="Acidic residues" evidence="1">
    <location>
        <begin position="112"/>
        <end position="132"/>
    </location>
</feature>